<dbReference type="AlphaFoldDB" id="A0A4Y7IK82"/>
<proteinExistence type="predicted"/>
<keyword evidence="3" id="KW-1185">Reference proteome</keyword>
<sequence length="163" mass="18067">MEKSSVVVVGLLCVMLVVIQSGRTPYGLRKIKPEFVKVNNGGDEFYDIGSFIQKYRKQLSRRFLKKGTYESNKNKAEFISDAFFDNGNFIEEEKQQRYARGTGGGSAGANGDYYDYGSCIGVRDNVPMTSCDQCIAACANIFTKPLCTYDSVNKGAYVCTCCI</sequence>
<accession>A0A4Y7IK82</accession>
<evidence type="ECO:0008006" key="4">
    <source>
        <dbReference type="Google" id="ProtNLM"/>
    </source>
</evidence>
<feature type="signal peptide" evidence="1">
    <location>
        <begin position="1"/>
        <end position="21"/>
    </location>
</feature>
<evidence type="ECO:0000313" key="2">
    <source>
        <dbReference type="EMBL" id="RZC48142.1"/>
    </source>
</evidence>
<name>A0A4Y7IK82_PAPSO</name>
<dbReference type="Gramene" id="RZC48142">
    <property type="protein sequence ID" value="RZC48142"/>
    <property type="gene ID" value="C5167_041083"/>
</dbReference>
<feature type="chain" id="PRO_5021286698" description="Gnk2-homologous domain-containing protein" evidence="1">
    <location>
        <begin position="22"/>
        <end position="163"/>
    </location>
</feature>
<reference evidence="2 3" key="1">
    <citation type="journal article" date="2018" name="Science">
        <title>The opium poppy genome and morphinan production.</title>
        <authorList>
            <person name="Guo L."/>
            <person name="Winzer T."/>
            <person name="Yang X."/>
            <person name="Li Y."/>
            <person name="Ning Z."/>
            <person name="He Z."/>
            <person name="Teodor R."/>
            <person name="Lu Y."/>
            <person name="Bowser T.A."/>
            <person name="Graham I.A."/>
            <person name="Ye K."/>
        </authorList>
    </citation>
    <scope>NUCLEOTIDE SEQUENCE [LARGE SCALE GENOMIC DNA]</scope>
    <source>
        <strain evidence="3">cv. HN1</strain>
        <tissue evidence="2">Leaves</tissue>
    </source>
</reference>
<evidence type="ECO:0000256" key="1">
    <source>
        <dbReference type="SAM" id="SignalP"/>
    </source>
</evidence>
<keyword evidence="1" id="KW-0732">Signal</keyword>
<dbReference type="Proteomes" id="UP000316621">
    <property type="component" value="Chromosome 1"/>
</dbReference>
<dbReference type="EMBL" id="CM010715">
    <property type="protein sequence ID" value="RZC48142.1"/>
    <property type="molecule type" value="Genomic_DNA"/>
</dbReference>
<gene>
    <name evidence="2" type="ORF">C5167_041083</name>
</gene>
<organism evidence="2 3">
    <name type="scientific">Papaver somniferum</name>
    <name type="common">Opium poppy</name>
    <dbReference type="NCBI Taxonomy" id="3469"/>
    <lineage>
        <taxon>Eukaryota</taxon>
        <taxon>Viridiplantae</taxon>
        <taxon>Streptophyta</taxon>
        <taxon>Embryophyta</taxon>
        <taxon>Tracheophyta</taxon>
        <taxon>Spermatophyta</taxon>
        <taxon>Magnoliopsida</taxon>
        <taxon>Ranunculales</taxon>
        <taxon>Papaveraceae</taxon>
        <taxon>Papaveroideae</taxon>
        <taxon>Papaver</taxon>
    </lineage>
</organism>
<protein>
    <recommendedName>
        <fullName evidence="4">Gnk2-homologous domain-containing protein</fullName>
    </recommendedName>
</protein>
<evidence type="ECO:0000313" key="3">
    <source>
        <dbReference type="Proteomes" id="UP000316621"/>
    </source>
</evidence>